<name>A0A7W4WEG7_9GAMM</name>
<dbReference type="InterPro" id="IPR021866">
    <property type="entry name" value="SpoIIAA-like"/>
</dbReference>
<organism evidence="1 2">
    <name type="scientific">Microbulbifer rhizosphaerae</name>
    <dbReference type="NCBI Taxonomy" id="1562603"/>
    <lineage>
        <taxon>Bacteria</taxon>
        <taxon>Pseudomonadati</taxon>
        <taxon>Pseudomonadota</taxon>
        <taxon>Gammaproteobacteria</taxon>
        <taxon>Cellvibrionales</taxon>
        <taxon>Microbulbiferaceae</taxon>
        <taxon>Microbulbifer</taxon>
    </lineage>
</organism>
<evidence type="ECO:0000313" key="2">
    <source>
        <dbReference type="Proteomes" id="UP000535937"/>
    </source>
</evidence>
<gene>
    <name evidence="1" type="ORF">FHS09_003087</name>
</gene>
<dbReference type="Gene3D" id="3.40.50.10600">
    <property type="entry name" value="SpoIIaa-like domains"/>
    <property type="match status" value="1"/>
</dbReference>
<evidence type="ECO:0008006" key="3">
    <source>
        <dbReference type="Google" id="ProtNLM"/>
    </source>
</evidence>
<proteinExistence type="predicted"/>
<dbReference type="AlphaFoldDB" id="A0A7W4WEG7"/>
<dbReference type="Pfam" id="PF11964">
    <property type="entry name" value="SpoIIAA-like"/>
    <property type="match status" value="1"/>
</dbReference>
<dbReference type="Proteomes" id="UP000535937">
    <property type="component" value="Unassembled WGS sequence"/>
</dbReference>
<dbReference type="InterPro" id="IPR038396">
    <property type="entry name" value="SpoIIAA-like_sf"/>
</dbReference>
<reference evidence="1 2" key="1">
    <citation type="submission" date="2020-08" db="EMBL/GenBank/DDBJ databases">
        <title>Genomic Encyclopedia of Type Strains, Phase III (KMG-III): the genomes of soil and plant-associated and newly described type strains.</title>
        <authorList>
            <person name="Whitman W."/>
        </authorList>
    </citation>
    <scope>NUCLEOTIDE SEQUENCE [LARGE SCALE GENOMIC DNA]</scope>
    <source>
        <strain evidence="1 2">CECT 8799</strain>
    </source>
</reference>
<comment type="caution">
    <text evidence="1">The sequence shown here is derived from an EMBL/GenBank/DDBJ whole genome shotgun (WGS) entry which is preliminary data.</text>
</comment>
<dbReference type="EMBL" id="JACHWZ010000014">
    <property type="protein sequence ID" value="MBB3062242.1"/>
    <property type="molecule type" value="Genomic_DNA"/>
</dbReference>
<protein>
    <recommendedName>
        <fullName evidence="3">SpoIIAA-like</fullName>
    </recommendedName>
</protein>
<evidence type="ECO:0000313" key="1">
    <source>
        <dbReference type="EMBL" id="MBB3062242.1"/>
    </source>
</evidence>
<dbReference type="SUPFAM" id="SSF52091">
    <property type="entry name" value="SpoIIaa-like"/>
    <property type="match status" value="1"/>
</dbReference>
<sequence>MIEHYWHCDHSVLEICPLGPLQETDFQALEAQVDPVISEHGCLAGLLINAAHFPGWESFAALISHCVFIRDYHKRIHKIAVVSDHTLLGFMPRLVDHFVGAEVRPFPADGYQQALNWLAEPG</sequence>
<dbReference type="InterPro" id="IPR036513">
    <property type="entry name" value="STAS_dom_sf"/>
</dbReference>
<keyword evidence="2" id="KW-1185">Reference proteome</keyword>
<accession>A0A7W4WEG7</accession>
<dbReference type="RefSeq" id="WP_183461371.1">
    <property type="nucleotide sequence ID" value="NZ_JACHWZ010000014.1"/>
</dbReference>